<dbReference type="OrthoDB" id="3787262at2759"/>
<evidence type="ECO:0000313" key="2">
    <source>
        <dbReference type="EMBL" id="KAF2876165.1"/>
    </source>
</evidence>
<dbReference type="Proteomes" id="UP000481861">
    <property type="component" value="Unassembled WGS sequence"/>
</dbReference>
<keyword evidence="3" id="KW-1185">Reference proteome</keyword>
<organism evidence="2 3">
    <name type="scientific">Massariosphaeria phaeospora</name>
    <dbReference type="NCBI Taxonomy" id="100035"/>
    <lineage>
        <taxon>Eukaryota</taxon>
        <taxon>Fungi</taxon>
        <taxon>Dikarya</taxon>
        <taxon>Ascomycota</taxon>
        <taxon>Pezizomycotina</taxon>
        <taxon>Dothideomycetes</taxon>
        <taxon>Pleosporomycetidae</taxon>
        <taxon>Pleosporales</taxon>
        <taxon>Pleosporales incertae sedis</taxon>
        <taxon>Massariosphaeria</taxon>
    </lineage>
</organism>
<evidence type="ECO:0000256" key="1">
    <source>
        <dbReference type="SAM" id="MobiDB-lite"/>
    </source>
</evidence>
<protein>
    <submittedName>
        <fullName evidence="2">Uncharacterized protein</fullName>
    </submittedName>
</protein>
<name>A0A7C8MVN6_9PLEO</name>
<reference evidence="2 3" key="1">
    <citation type="submission" date="2020-01" db="EMBL/GenBank/DDBJ databases">
        <authorList>
            <consortium name="DOE Joint Genome Institute"/>
            <person name="Haridas S."/>
            <person name="Albert R."/>
            <person name="Binder M."/>
            <person name="Bloem J."/>
            <person name="Labutti K."/>
            <person name="Salamov A."/>
            <person name="Andreopoulos B."/>
            <person name="Baker S.E."/>
            <person name="Barry K."/>
            <person name="Bills G."/>
            <person name="Bluhm B.H."/>
            <person name="Cannon C."/>
            <person name="Castanera R."/>
            <person name="Culley D.E."/>
            <person name="Daum C."/>
            <person name="Ezra D."/>
            <person name="Gonzalez J.B."/>
            <person name="Henrissat B."/>
            <person name="Kuo A."/>
            <person name="Liang C."/>
            <person name="Lipzen A."/>
            <person name="Lutzoni F."/>
            <person name="Magnuson J."/>
            <person name="Mondo S."/>
            <person name="Nolan M."/>
            <person name="Ohm R."/>
            <person name="Pangilinan J."/>
            <person name="Park H.-J.H."/>
            <person name="Ramirez L."/>
            <person name="Alfaro M."/>
            <person name="Sun H."/>
            <person name="Tritt A."/>
            <person name="Yoshinaga Y."/>
            <person name="Zwiers L.-H.L."/>
            <person name="Turgeon B.G."/>
            <person name="Goodwin S.B."/>
            <person name="Spatafora J.W."/>
            <person name="Crous P.W."/>
            <person name="Grigoriev I.V."/>
        </authorList>
    </citation>
    <scope>NUCLEOTIDE SEQUENCE [LARGE SCALE GENOMIC DNA]</scope>
    <source>
        <strain evidence="2 3">CBS 611.86</strain>
    </source>
</reference>
<proteinExistence type="predicted"/>
<sequence length="180" mass="19657">MSSRKNVLSNLDESINDWAAVGADLADPVPAADDAANAAAMSAAPTFENQGPPKPLLPDDNVTDPTAFRTVNVLVTKLLDPPYNCVDPIVGGVKMAGRVKIELAWVKRTLTEAHFITNPTLGRSVLRNDSKVRTHGLAAGLPVGFYHWLCGNMEPNRHSMELNTYWAMKSEFQRTALYPQ</sequence>
<gene>
    <name evidence="2" type="ORF">BDV95DRAFT_614898</name>
</gene>
<comment type="caution">
    <text evidence="2">The sequence shown here is derived from an EMBL/GenBank/DDBJ whole genome shotgun (WGS) entry which is preliminary data.</text>
</comment>
<dbReference type="AlphaFoldDB" id="A0A7C8MVN6"/>
<evidence type="ECO:0000313" key="3">
    <source>
        <dbReference type="Proteomes" id="UP000481861"/>
    </source>
</evidence>
<accession>A0A7C8MVN6</accession>
<dbReference type="EMBL" id="JAADJZ010000003">
    <property type="protein sequence ID" value="KAF2876165.1"/>
    <property type="molecule type" value="Genomic_DNA"/>
</dbReference>
<feature type="region of interest" description="Disordered" evidence="1">
    <location>
        <begin position="40"/>
        <end position="61"/>
    </location>
</feature>